<evidence type="ECO:0000313" key="3">
    <source>
        <dbReference type="Proteomes" id="UP000572680"/>
    </source>
</evidence>
<accession>A0A7W3QSE0</accession>
<comment type="caution">
    <text evidence="2">The sequence shown here is derived from an EMBL/GenBank/DDBJ whole genome shotgun (WGS) entry which is preliminary data.</text>
</comment>
<dbReference type="Pfam" id="PF19054">
    <property type="entry name" value="DUF5753"/>
    <property type="match status" value="1"/>
</dbReference>
<dbReference type="CDD" id="cd00093">
    <property type="entry name" value="HTH_XRE"/>
    <property type="match status" value="1"/>
</dbReference>
<gene>
    <name evidence="2" type="ORF">HNR61_009245</name>
</gene>
<dbReference type="InterPro" id="IPR043917">
    <property type="entry name" value="DUF5753"/>
</dbReference>
<dbReference type="SMART" id="SM00530">
    <property type="entry name" value="HTH_XRE"/>
    <property type="match status" value="1"/>
</dbReference>
<proteinExistence type="predicted"/>
<dbReference type="InterPro" id="IPR001387">
    <property type="entry name" value="Cro/C1-type_HTH"/>
</dbReference>
<dbReference type="Gene3D" id="1.10.260.40">
    <property type="entry name" value="lambda repressor-like DNA-binding domains"/>
    <property type="match status" value="1"/>
</dbReference>
<protein>
    <submittedName>
        <fullName evidence="2">Transcriptional regulator with XRE-family HTH domain</fullName>
    </submittedName>
</protein>
<sequence length="275" mass="30847">MPRRPRDPGVPRTPVQHFGAELRAHRDLAGQSRAQLATKIGYSSVWIGQIENGKESPSKEFAQDCDTFFGTNGLFFRGWEWIQQVAELNLLPPGFPDFLEREAEAASMHIFETMVVTGLFQTPEYAYEVLKSGKKPEVVERLVVTRMERQQILDDEDPPHIVAIFDEFAIRRPIGDTETRRGQLQRLVELAQRPEITIQIVPAEAGGYPGLAGPFTIMGFADATNVVHEEGHHGAHHLNQPDAVRHFALQFDLIRGAAMSADDTLEMLRAILESL</sequence>
<keyword evidence="3" id="KW-1185">Reference proteome</keyword>
<feature type="domain" description="HTH cro/C1-type" evidence="1">
    <location>
        <begin position="22"/>
        <end position="76"/>
    </location>
</feature>
<dbReference type="EMBL" id="JACJIA010000025">
    <property type="protein sequence ID" value="MBA8957552.1"/>
    <property type="molecule type" value="Genomic_DNA"/>
</dbReference>
<dbReference type="PROSITE" id="PS50943">
    <property type="entry name" value="HTH_CROC1"/>
    <property type="match status" value="1"/>
</dbReference>
<dbReference type="AlphaFoldDB" id="A0A7W3QSE0"/>
<dbReference type="Proteomes" id="UP000572680">
    <property type="component" value="Unassembled WGS sequence"/>
</dbReference>
<dbReference type="InterPro" id="IPR010982">
    <property type="entry name" value="Lambda_DNA-bd_dom_sf"/>
</dbReference>
<dbReference type="SUPFAM" id="SSF47413">
    <property type="entry name" value="lambda repressor-like DNA-binding domains"/>
    <property type="match status" value="1"/>
</dbReference>
<evidence type="ECO:0000313" key="2">
    <source>
        <dbReference type="EMBL" id="MBA8957552.1"/>
    </source>
</evidence>
<organism evidence="2 3">
    <name type="scientific">Actinomadura namibiensis</name>
    <dbReference type="NCBI Taxonomy" id="182080"/>
    <lineage>
        <taxon>Bacteria</taxon>
        <taxon>Bacillati</taxon>
        <taxon>Actinomycetota</taxon>
        <taxon>Actinomycetes</taxon>
        <taxon>Streptosporangiales</taxon>
        <taxon>Thermomonosporaceae</taxon>
        <taxon>Actinomadura</taxon>
    </lineage>
</organism>
<dbReference type="GO" id="GO:0003677">
    <property type="term" value="F:DNA binding"/>
    <property type="evidence" value="ECO:0007669"/>
    <property type="project" value="InterPro"/>
</dbReference>
<evidence type="ECO:0000259" key="1">
    <source>
        <dbReference type="PROSITE" id="PS50943"/>
    </source>
</evidence>
<name>A0A7W3QSE0_ACTNM</name>
<dbReference type="Pfam" id="PF13560">
    <property type="entry name" value="HTH_31"/>
    <property type="match status" value="1"/>
</dbReference>
<reference evidence="2 3" key="1">
    <citation type="submission" date="2020-08" db="EMBL/GenBank/DDBJ databases">
        <title>Genomic Encyclopedia of Type Strains, Phase IV (KMG-IV): sequencing the most valuable type-strain genomes for metagenomic binning, comparative biology and taxonomic classification.</title>
        <authorList>
            <person name="Goeker M."/>
        </authorList>
    </citation>
    <scope>NUCLEOTIDE SEQUENCE [LARGE SCALE GENOMIC DNA]</scope>
    <source>
        <strain evidence="2 3">DSM 44197</strain>
    </source>
</reference>
<dbReference type="RefSeq" id="WP_182849361.1">
    <property type="nucleotide sequence ID" value="NZ_BAAALP010000061.1"/>
</dbReference>